<accession>A0ABV5UJK7</accession>
<evidence type="ECO:0000313" key="2">
    <source>
        <dbReference type="Proteomes" id="UP001589536"/>
    </source>
</evidence>
<organism evidence="1 2">
    <name type="scientific">Arthrobacter methylotrophus</name>
    <dbReference type="NCBI Taxonomy" id="121291"/>
    <lineage>
        <taxon>Bacteria</taxon>
        <taxon>Bacillati</taxon>
        <taxon>Actinomycetota</taxon>
        <taxon>Actinomycetes</taxon>
        <taxon>Micrococcales</taxon>
        <taxon>Micrococcaceae</taxon>
        <taxon>Arthrobacter</taxon>
    </lineage>
</organism>
<dbReference type="Gene3D" id="3.40.50.12500">
    <property type="match status" value="1"/>
</dbReference>
<keyword evidence="2" id="KW-1185">Reference proteome</keyword>
<gene>
    <name evidence="1" type="ORF">ACFFPI_00795</name>
</gene>
<name>A0ABV5UJK7_9MICC</name>
<dbReference type="RefSeq" id="WP_376953264.1">
    <property type="nucleotide sequence ID" value="NZ_JBHMBH010000006.1"/>
</dbReference>
<evidence type="ECO:0000313" key="1">
    <source>
        <dbReference type="EMBL" id="MFB9712694.1"/>
    </source>
</evidence>
<protein>
    <submittedName>
        <fullName evidence="1">Uncharacterized protein</fullName>
    </submittedName>
</protein>
<dbReference type="Proteomes" id="UP001589536">
    <property type="component" value="Unassembled WGS sequence"/>
</dbReference>
<sequence>MRPGTYPSEYPGTRIGYGYLSGLHKEQFVAAALQAQDEGYDAYLIATIPDTGYEEIRSLVDILGIVFLADQGISRVDDVPVIDWLGICCLGAAETG</sequence>
<proteinExistence type="predicted"/>
<reference evidence="1 2" key="1">
    <citation type="submission" date="2024-09" db="EMBL/GenBank/DDBJ databases">
        <authorList>
            <person name="Sun Q."/>
            <person name="Mori K."/>
        </authorList>
    </citation>
    <scope>NUCLEOTIDE SEQUENCE [LARGE SCALE GENOMIC DNA]</scope>
    <source>
        <strain evidence="1 2">JCM 13519</strain>
    </source>
</reference>
<comment type="caution">
    <text evidence="1">The sequence shown here is derived from an EMBL/GenBank/DDBJ whole genome shotgun (WGS) entry which is preliminary data.</text>
</comment>
<dbReference type="InterPro" id="IPR053714">
    <property type="entry name" value="Iso_Racemase_Enz_sf"/>
</dbReference>
<dbReference type="EMBL" id="JBHMBH010000006">
    <property type="protein sequence ID" value="MFB9712694.1"/>
    <property type="molecule type" value="Genomic_DNA"/>
</dbReference>